<dbReference type="Proteomes" id="UP000504639">
    <property type="component" value="Chromosome 1"/>
</dbReference>
<evidence type="ECO:0000259" key="6">
    <source>
        <dbReference type="PROSITE" id="PS50010"/>
    </source>
</evidence>
<feature type="compositionally biased region" description="Basic and acidic residues" evidence="4">
    <location>
        <begin position="329"/>
        <end position="340"/>
    </location>
</feature>
<protein>
    <submittedName>
        <fullName evidence="8">Rho guanine nucleotide exchange factor 5</fullName>
    </submittedName>
</protein>
<dbReference type="PANTHER" id="PTHR12845:SF2">
    <property type="entry name" value="DH DOMAIN-CONTAINING PROTEIN-RELATED"/>
    <property type="match status" value="1"/>
</dbReference>
<dbReference type="Gene3D" id="2.30.29.30">
    <property type="entry name" value="Pleckstrin-homology domain (PH domain)/Phosphotyrosine-binding domain (PTB)"/>
    <property type="match status" value="1"/>
</dbReference>
<dbReference type="GO" id="GO:0005634">
    <property type="term" value="C:nucleus"/>
    <property type="evidence" value="ECO:0007669"/>
    <property type="project" value="TreeGrafter"/>
</dbReference>
<dbReference type="SUPFAM" id="SSF50044">
    <property type="entry name" value="SH3-domain"/>
    <property type="match status" value="1"/>
</dbReference>
<organism evidence="7 8">
    <name type="scientific">Aythya fuligula</name>
    <name type="common">Tufted duck</name>
    <name type="synonym">Anas fuligula</name>
    <dbReference type="NCBI Taxonomy" id="219594"/>
    <lineage>
        <taxon>Eukaryota</taxon>
        <taxon>Metazoa</taxon>
        <taxon>Chordata</taxon>
        <taxon>Craniata</taxon>
        <taxon>Vertebrata</taxon>
        <taxon>Euteleostomi</taxon>
        <taxon>Archelosauria</taxon>
        <taxon>Archosauria</taxon>
        <taxon>Dinosauria</taxon>
        <taxon>Saurischia</taxon>
        <taxon>Theropoda</taxon>
        <taxon>Coelurosauria</taxon>
        <taxon>Aves</taxon>
        <taxon>Neognathae</taxon>
        <taxon>Galloanserae</taxon>
        <taxon>Anseriformes</taxon>
        <taxon>Anatidae</taxon>
        <taxon>Aythyinae</taxon>
        <taxon>Aythya</taxon>
    </lineage>
</organism>
<dbReference type="CTD" id="7984"/>
<dbReference type="KEGG" id="aful:116501078"/>
<feature type="compositionally biased region" description="Basic and acidic residues" evidence="4">
    <location>
        <begin position="543"/>
        <end position="558"/>
    </location>
</feature>
<gene>
    <name evidence="8" type="primary">ARHGEF5</name>
</gene>
<feature type="compositionally biased region" description="Polar residues" evidence="4">
    <location>
        <begin position="8"/>
        <end position="23"/>
    </location>
</feature>
<dbReference type="CDD" id="cd01221">
    <property type="entry name" value="PH_ephexin"/>
    <property type="match status" value="1"/>
</dbReference>
<reference evidence="8" key="1">
    <citation type="submission" date="2025-08" db="UniProtKB">
        <authorList>
            <consortium name="RefSeq"/>
        </authorList>
    </citation>
    <scope>IDENTIFICATION</scope>
    <source>
        <tissue evidence="8">Lung</tissue>
    </source>
</reference>
<dbReference type="InterPro" id="IPR036028">
    <property type="entry name" value="SH3-like_dom_sf"/>
</dbReference>
<feature type="region of interest" description="Disordered" evidence="4">
    <location>
        <begin position="226"/>
        <end position="416"/>
    </location>
</feature>
<feature type="compositionally biased region" description="Basic and acidic residues" evidence="4">
    <location>
        <begin position="354"/>
        <end position="370"/>
    </location>
</feature>
<dbReference type="SUPFAM" id="SSF50729">
    <property type="entry name" value="PH domain-like"/>
    <property type="match status" value="1"/>
</dbReference>
<dbReference type="InterPro" id="IPR047270">
    <property type="entry name" value="PH_ephexin"/>
</dbReference>
<dbReference type="InterPro" id="IPR001849">
    <property type="entry name" value="PH_domain"/>
</dbReference>
<dbReference type="Gene3D" id="1.20.900.10">
    <property type="entry name" value="Dbl homology (DH) domain"/>
    <property type="match status" value="1"/>
</dbReference>
<feature type="compositionally biased region" description="Basic and acidic residues" evidence="4">
    <location>
        <begin position="250"/>
        <end position="265"/>
    </location>
</feature>
<dbReference type="GeneID" id="116501078"/>
<evidence type="ECO:0000259" key="5">
    <source>
        <dbReference type="PROSITE" id="PS50002"/>
    </source>
</evidence>
<feature type="region of interest" description="Disordered" evidence="4">
    <location>
        <begin position="1146"/>
        <end position="1165"/>
    </location>
</feature>
<feature type="compositionally biased region" description="Basic and acidic residues" evidence="4">
    <location>
        <begin position="29"/>
        <end position="40"/>
    </location>
</feature>
<dbReference type="FunFam" id="1.20.900.10:FF:000007">
    <property type="entry name" value="rho guanine nucleotide exchange factor 19"/>
    <property type="match status" value="1"/>
</dbReference>
<feature type="region of interest" description="Disordered" evidence="4">
    <location>
        <begin position="524"/>
        <end position="584"/>
    </location>
</feature>
<dbReference type="SMART" id="SM00233">
    <property type="entry name" value="PH"/>
    <property type="match status" value="1"/>
</dbReference>
<sequence>MESEETNEGGTTPLESSSTTGEAWNSAAAEREHHAPHASDKMSTSLPDSRKGAELSAPDDCLCTQREGEDMPGRPSNLVQKVPAGLEQEQGDTEPQKRLSEWEGEMILEEGGQDCSLQHKEVELADLESNQDFSLSTVQDGLATSNAVLQAVDLGTECSQSQTELAFHGTEPQVQHQKSPLANVISSQREAPKCFLVCKTISEGHYKAEPSLDKMESLQEIDANVEQNQSSNKVALANDEQPTSEEPVEDMAKPYTSEDAKESRRVLQSWEENVESSYQLSSNLTDDSQISSQQAEGNISAGETRNSSLVKKQGTVMIPKENSSTSECLHVEDDHRKTEIRPASPVVSAFQVKDAAKKNEQVNTLQHKEPEQEEAVSELQQEQEKKECEEQNQQKEGKSLEPRDQRNKEHNEQEQELQREELRLKWLSSAFSSEMTCVPRHNVDFCGLEDVVLAEKMGPAFLPGESIYMGEHLGESVLLKARVTSSSSGCQPLAVSPLSLDNLNPVSETSVVLPHACHVSDRAEELEDSGRFSTSGQDSGVDWDDRVRQGREDKHSGGPEKAAQTFDEREAMHPGDVAAPSTTESPEACVAACPYSDTKNVEPANLTDPHPSAENLGKAELHDFIQDLPSKLTSVASVSGPQQEDAGGKVAVSPKDCAGANLNKSLDSIEKSANQAASVCVQDPASGETAIVIPGPGEASALHELLTSEEDFHEGLSGPSFSVIYTSPLPSEESPLEDRGTVAFIAGPLEPPETPGRTSTPLNHPETIQQYHPPSEKSSFTQGEETGATMVHETQQTPLLDQSDWTLNQQEHGSRISSILSTLTWPPEEDTVFTTNQQEQPLSPVPNSSLPLVSEPDAKHVPSPSQAQTPALNANHLAQPPALDSYQPLIPVPHSRPHLNCGMDDNELQAIPLTLNHPLRTASTVPDANIVPSSGRDVAEKVVLVPPTREWYLCELGSQDTETSDDSGVGLLAKNFSAVGNEALAGCSDTSPETTVQHVGIQCGRSLPDHPWPSLEDLRTSTDCKSKDSVQALPMLAFTNPIHFLQLSPPSPPTTRTTCQEDEVLGELQWEQQADLFGVDTKNIQAPTAITEKTEGERRIKQRLGGQAEEHHLVAQSKEEVPRHLPLEKSSSWPDKKTVRIVAQEPAANQESPIKRRVKSKDWHRQGLKRTSVPPDILQEVSPIPSEEEAQKVHKEPPVSSETVILREKKPADTMENFKRRHSKLINSSRLLYQEYSDVVLNKAIQSQKRVDSFSEDMESSFPSSPRLRRKGIPQQDSYLQRLSVSSTASLWQDIPMIRGSRMLLNMSRDEQKLQEAKFELIMSEASYLRSLNVAVDHFQRSAELQAMLTNQERQWLFSRITDVRDVSASFLFDLEEKFEEDMFTFHVCDVALKHAPEFRRVYLPYVTNQTYQEQTFQRLLNGNAGFQQVLERLESDPVCQRLSLKSFLILPFQRITRLKLLLQNILKRTRPGSEEEVQATQAYDALEKLIKDCNENVQRMKSTEELIYLSQKIEFECKIFPLISQSRRLVKCGELTALDFNTPSPKWKVTTRPIYLHLFNDCLLLSRPKEGGRFVVFDHAAFSDVRGEKCEVKLHGTNKNVFRLFLLQNYQGKRVEFLFRTETHSEKLRWISALAPPRGELDLLECPDAPQVQCIRTYKARENDELALEKADIIMVMQLSNDGWMEGVKLSDRERGWFPSEHVEYISSKQARQKNLKEEQRVKNAKQHVFCKK</sequence>
<dbReference type="RefSeq" id="XP_032062356.1">
    <property type="nucleotide sequence ID" value="XM_032206465.1"/>
</dbReference>
<feature type="compositionally biased region" description="Basic and acidic residues" evidence="4">
    <location>
        <begin position="382"/>
        <end position="416"/>
    </location>
</feature>
<dbReference type="CDD" id="cd11940">
    <property type="entry name" value="SH3_ARHGEF5_19"/>
    <property type="match status" value="1"/>
</dbReference>
<dbReference type="InterPro" id="IPR035899">
    <property type="entry name" value="DBL_dom_sf"/>
</dbReference>
<dbReference type="InterPro" id="IPR047271">
    <property type="entry name" value="Ephexin-like"/>
</dbReference>
<dbReference type="Gene3D" id="2.30.30.40">
    <property type="entry name" value="SH3 Domains"/>
    <property type="match status" value="1"/>
</dbReference>
<feature type="region of interest" description="Disordered" evidence="4">
    <location>
        <begin position="1252"/>
        <end position="1271"/>
    </location>
</feature>
<feature type="domain" description="SH3" evidence="5">
    <location>
        <begin position="1648"/>
        <end position="1709"/>
    </location>
</feature>
<dbReference type="PROSITE" id="PS50010">
    <property type="entry name" value="DH_2"/>
    <property type="match status" value="1"/>
</dbReference>
<dbReference type="CDD" id="cd00160">
    <property type="entry name" value="RhoGEF"/>
    <property type="match status" value="1"/>
</dbReference>
<dbReference type="Pfam" id="PF00018">
    <property type="entry name" value="SH3_1"/>
    <property type="match status" value="1"/>
</dbReference>
<dbReference type="GO" id="GO:0035556">
    <property type="term" value="P:intracellular signal transduction"/>
    <property type="evidence" value="ECO:0007669"/>
    <property type="project" value="InterPro"/>
</dbReference>
<dbReference type="SMART" id="SM00325">
    <property type="entry name" value="RhoGEF"/>
    <property type="match status" value="1"/>
</dbReference>
<accession>A0A6J3EF46</accession>
<dbReference type="PROSITE" id="PS50002">
    <property type="entry name" value="SH3"/>
    <property type="match status" value="1"/>
</dbReference>
<dbReference type="InterPro" id="IPR001331">
    <property type="entry name" value="GDS_CDC24_CS"/>
</dbReference>
<dbReference type="InterPro" id="IPR011993">
    <property type="entry name" value="PH-like_dom_sf"/>
</dbReference>
<feature type="region of interest" description="Disordered" evidence="4">
    <location>
        <begin position="835"/>
        <end position="868"/>
    </location>
</feature>
<feature type="compositionally biased region" description="Low complexity" evidence="4">
    <location>
        <begin position="841"/>
        <end position="854"/>
    </location>
</feature>
<proteinExistence type="predicted"/>
<keyword evidence="7" id="KW-1185">Reference proteome</keyword>
<dbReference type="PANTHER" id="PTHR12845">
    <property type="entry name" value="GUANINE NUCLEOTIDE EXCHANGE FACTOR"/>
    <property type="match status" value="1"/>
</dbReference>
<evidence type="ECO:0000256" key="2">
    <source>
        <dbReference type="ARBA" id="ARBA00022658"/>
    </source>
</evidence>
<feature type="compositionally biased region" description="Polar residues" evidence="4">
    <location>
        <begin position="275"/>
        <end position="310"/>
    </location>
</feature>
<evidence type="ECO:0000256" key="1">
    <source>
        <dbReference type="ARBA" id="ARBA00022443"/>
    </source>
</evidence>
<feature type="domain" description="DH" evidence="6">
    <location>
        <begin position="1313"/>
        <end position="1497"/>
    </location>
</feature>
<dbReference type="InterPro" id="IPR000219">
    <property type="entry name" value="DH_dom"/>
</dbReference>
<keyword evidence="2" id="KW-0344">Guanine-nucleotide releasing factor</keyword>
<evidence type="ECO:0000256" key="3">
    <source>
        <dbReference type="PROSITE-ProRule" id="PRU00192"/>
    </source>
</evidence>
<dbReference type="InParanoid" id="A0A6J3EF46"/>
<evidence type="ECO:0000313" key="8">
    <source>
        <dbReference type="RefSeq" id="XP_032062356.1"/>
    </source>
</evidence>
<name>A0A6J3EF46_AYTFU</name>
<dbReference type="SUPFAM" id="SSF48065">
    <property type="entry name" value="DBL homology domain (DH-domain)"/>
    <property type="match status" value="1"/>
</dbReference>
<dbReference type="PROSITE" id="PS00741">
    <property type="entry name" value="DH_1"/>
    <property type="match status" value="1"/>
</dbReference>
<evidence type="ECO:0000256" key="4">
    <source>
        <dbReference type="SAM" id="MobiDB-lite"/>
    </source>
</evidence>
<feature type="region of interest" description="Disordered" evidence="4">
    <location>
        <begin position="1"/>
        <end position="98"/>
    </location>
</feature>
<dbReference type="GO" id="GO:0005737">
    <property type="term" value="C:cytoplasm"/>
    <property type="evidence" value="ECO:0007669"/>
    <property type="project" value="TreeGrafter"/>
</dbReference>
<dbReference type="Pfam" id="PF00621">
    <property type="entry name" value="RhoGEF"/>
    <property type="match status" value="1"/>
</dbReference>
<dbReference type="InterPro" id="IPR001452">
    <property type="entry name" value="SH3_domain"/>
</dbReference>
<dbReference type="GO" id="GO:0005085">
    <property type="term" value="F:guanyl-nucleotide exchange factor activity"/>
    <property type="evidence" value="ECO:0007669"/>
    <property type="project" value="UniProtKB-KW"/>
</dbReference>
<feature type="region of interest" description="Disordered" evidence="4">
    <location>
        <begin position="746"/>
        <end position="785"/>
    </location>
</feature>
<evidence type="ECO:0000313" key="7">
    <source>
        <dbReference type="Proteomes" id="UP000504639"/>
    </source>
</evidence>
<keyword evidence="1 3" id="KW-0728">SH3 domain</keyword>
<feature type="compositionally biased region" description="Polar residues" evidence="4">
    <location>
        <begin position="756"/>
        <end position="784"/>
    </location>
</feature>
<dbReference type="SMART" id="SM00326">
    <property type="entry name" value="SH3"/>
    <property type="match status" value="1"/>
</dbReference>